<reference evidence="2" key="1">
    <citation type="submission" date="2017-04" db="EMBL/GenBank/DDBJ databases">
        <authorList>
            <person name="Abreu V.A."/>
            <person name="Popin R.V."/>
            <person name="Rigonato J."/>
            <person name="Andreote A.P."/>
            <person name="Schaker P.C."/>
            <person name="Hoff-Risseti C."/>
            <person name="Alvarenga D.O."/>
            <person name="Varani A.M."/>
            <person name="Fiore M.F."/>
        </authorList>
    </citation>
    <scope>NUCLEOTIDE SEQUENCE [LARGE SCALE GENOMIC DNA]</scope>
    <source>
        <strain evidence="2">CENA303</strain>
    </source>
</reference>
<comment type="caution">
    <text evidence="1">The sequence shown here is derived from an EMBL/GenBank/DDBJ whole genome shotgun (WGS) entry which is preliminary data.</text>
</comment>
<name>A0A1X4GB87_9CYAN</name>
<dbReference type="Proteomes" id="UP000192997">
    <property type="component" value="Unassembled WGS sequence"/>
</dbReference>
<evidence type="ECO:0000313" key="2">
    <source>
        <dbReference type="Proteomes" id="UP000192997"/>
    </source>
</evidence>
<evidence type="ECO:0000313" key="1">
    <source>
        <dbReference type="EMBL" id="OSO94454.1"/>
    </source>
</evidence>
<dbReference type="AlphaFoldDB" id="A0A1X4GB87"/>
<proteinExistence type="predicted"/>
<protein>
    <submittedName>
        <fullName evidence="1">Uncharacterized protein</fullName>
    </submittedName>
</protein>
<gene>
    <name evidence="1" type="ORF">B7O87_02590</name>
</gene>
<sequence>MSGLVKLSKVSIQVFTDAQVKMKTLKLIAFLTVNLLIGLPLNQVVVAQQGVIEIKREFSPDPLVISGNSLAKVQKDCGLLPSQPNQIIVVQESIPYMRLTLEGEGKATLLVDGPGGRFCMLPDNYGNQPEMIGFWSPGEYKVYVGNLSPGTYVYKVHLSRFKNSKTLNRF</sequence>
<accession>A0A1X4GB87</accession>
<dbReference type="EMBL" id="NBYN01000010">
    <property type="protein sequence ID" value="OSO94454.1"/>
    <property type="molecule type" value="Genomic_DNA"/>
</dbReference>
<organism evidence="1 2">
    <name type="scientific">Cylindrospermopsis raciborskii CENA303</name>
    <dbReference type="NCBI Taxonomy" id="1170769"/>
    <lineage>
        <taxon>Bacteria</taxon>
        <taxon>Bacillati</taxon>
        <taxon>Cyanobacteriota</taxon>
        <taxon>Cyanophyceae</taxon>
        <taxon>Nostocales</taxon>
        <taxon>Aphanizomenonaceae</taxon>
        <taxon>Cylindrospermopsis</taxon>
    </lineage>
</organism>